<dbReference type="Gene3D" id="3.40.50.720">
    <property type="entry name" value="NAD(P)-binding Rossmann-like Domain"/>
    <property type="match status" value="1"/>
</dbReference>
<gene>
    <name evidence="2" type="ORF">METZ01_LOCUS86202</name>
</gene>
<feature type="non-terminal residue" evidence="2">
    <location>
        <position position="89"/>
    </location>
</feature>
<dbReference type="EMBL" id="UINC01007443">
    <property type="protein sequence ID" value="SVA33348.1"/>
    <property type="molecule type" value="Genomic_DNA"/>
</dbReference>
<protein>
    <submittedName>
        <fullName evidence="2">Uncharacterized protein</fullName>
    </submittedName>
</protein>
<organism evidence="2">
    <name type="scientific">marine metagenome</name>
    <dbReference type="NCBI Taxonomy" id="408172"/>
    <lineage>
        <taxon>unclassified sequences</taxon>
        <taxon>metagenomes</taxon>
        <taxon>ecological metagenomes</taxon>
    </lineage>
</organism>
<dbReference type="PANTHER" id="PTHR42879:SF2">
    <property type="entry name" value="3-OXOACYL-[ACYL-CARRIER-PROTEIN] REDUCTASE FABG"/>
    <property type="match status" value="1"/>
</dbReference>
<dbReference type="AlphaFoldDB" id="A0A381V0J0"/>
<comment type="similarity">
    <text evidence="1">Belongs to the short-chain dehydrogenases/reductases (SDR) family.</text>
</comment>
<dbReference type="PANTHER" id="PTHR42879">
    <property type="entry name" value="3-OXOACYL-(ACYL-CARRIER-PROTEIN) REDUCTASE"/>
    <property type="match status" value="1"/>
</dbReference>
<evidence type="ECO:0000313" key="2">
    <source>
        <dbReference type="EMBL" id="SVA33348.1"/>
    </source>
</evidence>
<dbReference type="SUPFAM" id="SSF51735">
    <property type="entry name" value="NAD(P)-binding Rossmann-fold domains"/>
    <property type="match status" value="1"/>
</dbReference>
<reference evidence="2" key="1">
    <citation type="submission" date="2018-05" db="EMBL/GenBank/DDBJ databases">
        <authorList>
            <person name="Lanie J.A."/>
            <person name="Ng W.-L."/>
            <person name="Kazmierczak K.M."/>
            <person name="Andrzejewski T.M."/>
            <person name="Davidsen T.M."/>
            <person name="Wayne K.J."/>
            <person name="Tettelin H."/>
            <person name="Glass J.I."/>
            <person name="Rusch D."/>
            <person name="Podicherti R."/>
            <person name="Tsui H.-C.T."/>
            <person name="Winkler M.E."/>
        </authorList>
    </citation>
    <scope>NUCLEOTIDE SEQUENCE</scope>
</reference>
<name>A0A381V0J0_9ZZZZ</name>
<dbReference type="InterPro" id="IPR036291">
    <property type="entry name" value="NAD(P)-bd_dom_sf"/>
</dbReference>
<accession>A0A381V0J0</accession>
<proteinExistence type="inferred from homology"/>
<dbReference type="InterPro" id="IPR002347">
    <property type="entry name" value="SDR_fam"/>
</dbReference>
<dbReference type="InterPro" id="IPR050259">
    <property type="entry name" value="SDR"/>
</dbReference>
<dbReference type="Pfam" id="PF00106">
    <property type="entry name" value="adh_short"/>
    <property type="match status" value="1"/>
</dbReference>
<feature type="non-terminal residue" evidence="2">
    <location>
        <position position="1"/>
    </location>
</feature>
<sequence length="89" mass="9148">LDGKVAIVTGGGARDDGIGNGRAAALLLADAGARVLVVDRWMSAAERTVEMITEYGGVAVAFDADVTVDTDCEAMVAKALALWGRLDVL</sequence>
<evidence type="ECO:0000256" key="1">
    <source>
        <dbReference type="ARBA" id="ARBA00006484"/>
    </source>
</evidence>